<dbReference type="EMBL" id="JABBWK010000016">
    <property type="protein sequence ID" value="KAG1902710.1"/>
    <property type="molecule type" value="Genomic_DNA"/>
</dbReference>
<comment type="caution">
    <text evidence="2">The sequence shown here is derived from an EMBL/GenBank/DDBJ whole genome shotgun (WGS) entry which is preliminary data.</text>
</comment>
<dbReference type="Proteomes" id="UP001195769">
    <property type="component" value="Unassembled WGS sequence"/>
</dbReference>
<dbReference type="PROSITE" id="PS51257">
    <property type="entry name" value="PROKAR_LIPOPROTEIN"/>
    <property type="match status" value="1"/>
</dbReference>
<reference evidence="2" key="1">
    <citation type="journal article" date="2020" name="New Phytol.">
        <title>Comparative genomics reveals dynamic genome evolution in host specialist ectomycorrhizal fungi.</title>
        <authorList>
            <person name="Lofgren L.A."/>
            <person name="Nguyen N.H."/>
            <person name="Vilgalys R."/>
            <person name="Ruytinx J."/>
            <person name="Liao H.L."/>
            <person name="Branco S."/>
            <person name="Kuo A."/>
            <person name="LaButti K."/>
            <person name="Lipzen A."/>
            <person name="Andreopoulos W."/>
            <person name="Pangilinan J."/>
            <person name="Riley R."/>
            <person name="Hundley H."/>
            <person name="Na H."/>
            <person name="Barry K."/>
            <person name="Grigoriev I.V."/>
            <person name="Stajich J.E."/>
            <person name="Kennedy P.G."/>
        </authorList>
    </citation>
    <scope>NUCLEOTIDE SEQUENCE</scope>
    <source>
        <strain evidence="2">FC203</strain>
    </source>
</reference>
<evidence type="ECO:0000256" key="1">
    <source>
        <dbReference type="SAM" id="SignalP"/>
    </source>
</evidence>
<keyword evidence="3" id="KW-1185">Reference proteome</keyword>
<accession>A0AAD4EAI0</accession>
<dbReference type="RefSeq" id="XP_041228285.1">
    <property type="nucleotide sequence ID" value="XM_041374816.1"/>
</dbReference>
<name>A0AAD4EAI0_9AGAM</name>
<evidence type="ECO:0000313" key="3">
    <source>
        <dbReference type="Proteomes" id="UP001195769"/>
    </source>
</evidence>
<sequence>MKSCRACSLHTNVHILLTLFLVVSCEILEAKNVGIREAIDNLTERGAVDPVIKATVVLSESSFVSVGDAIVYGEIKDDSITGTYLHFFLFLIMKLDQKRPS</sequence>
<organism evidence="2 3">
    <name type="scientific">Suillus fuscotomentosus</name>
    <dbReference type="NCBI Taxonomy" id="1912939"/>
    <lineage>
        <taxon>Eukaryota</taxon>
        <taxon>Fungi</taxon>
        <taxon>Dikarya</taxon>
        <taxon>Basidiomycota</taxon>
        <taxon>Agaricomycotina</taxon>
        <taxon>Agaricomycetes</taxon>
        <taxon>Agaricomycetidae</taxon>
        <taxon>Boletales</taxon>
        <taxon>Suillineae</taxon>
        <taxon>Suillaceae</taxon>
        <taxon>Suillus</taxon>
    </lineage>
</organism>
<gene>
    <name evidence="2" type="ORF">F5891DRAFT_948531</name>
</gene>
<dbReference type="GeneID" id="64669114"/>
<evidence type="ECO:0000313" key="2">
    <source>
        <dbReference type="EMBL" id="KAG1902710.1"/>
    </source>
</evidence>
<proteinExistence type="predicted"/>
<protein>
    <submittedName>
        <fullName evidence="2">Uncharacterized protein</fullName>
    </submittedName>
</protein>
<feature type="signal peptide" evidence="1">
    <location>
        <begin position="1"/>
        <end position="25"/>
    </location>
</feature>
<dbReference type="AlphaFoldDB" id="A0AAD4EAI0"/>
<feature type="chain" id="PRO_5041898376" evidence="1">
    <location>
        <begin position="26"/>
        <end position="101"/>
    </location>
</feature>
<keyword evidence="1" id="KW-0732">Signal</keyword>